<dbReference type="EMBL" id="CP003495">
    <property type="protein sequence ID" value="AFY29561.1"/>
    <property type="molecule type" value="Genomic_DNA"/>
</dbReference>
<dbReference type="Proteomes" id="UP000010388">
    <property type="component" value="Chromosome"/>
</dbReference>
<evidence type="ECO:0000313" key="1">
    <source>
        <dbReference type="EMBL" id="AFY29561.1"/>
    </source>
</evidence>
<evidence type="ECO:0000313" key="2">
    <source>
        <dbReference type="Proteomes" id="UP000010388"/>
    </source>
</evidence>
<dbReference type="RefSeq" id="WP_015109999.1">
    <property type="nucleotide sequence ID" value="NC_019675.1"/>
</dbReference>
<proteinExistence type="predicted"/>
<protein>
    <submittedName>
        <fullName evidence="1">Uncharacterized protein</fullName>
    </submittedName>
</protein>
<gene>
    <name evidence="1" type="ordered locus">Cyagr_2455</name>
</gene>
<accession>K9PA01</accession>
<dbReference type="HOGENOM" id="CLU_3060713_0_0_3"/>
<organism evidence="1 2">
    <name type="scientific">Cyanobium gracile (strain ATCC 27147 / PCC 6307)</name>
    <dbReference type="NCBI Taxonomy" id="292564"/>
    <lineage>
        <taxon>Bacteria</taxon>
        <taxon>Bacillati</taxon>
        <taxon>Cyanobacteriota</taxon>
        <taxon>Cyanophyceae</taxon>
        <taxon>Synechococcales</taxon>
        <taxon>Prochlorococcaceae</taxon>
        <taxon>Cyanobium</taxon>
    </lineage>
</organism>
<sequence>MAAPFQSPHFAVVRTEDGWILEARVTKDLEGDWLLSRHELEELHGLLERVIAS</sequence>
<name>K9PA01_CYAGP</name>
<reference evidence="2" key="1">
    <citation type="journal article" date="2013" name="Proc. Natl. Acad. Sci. U.S.A.">
        <title>Improving the coverage of the cyanobacterial phylum using diversity-driven genome sequencing.</title>
        <authorList>
            <person name="Shih P.M."/>
            <person name="Wu D."/>
            <person name="Latifi A."/>
            <person name="Axen S.D."/>
            <person name="Fewer D.P."/>
            <person name="Talla E."/>
            <person name="Calteau A."/>
            <person name="Cai F."/>
            <person name="Tandeau de Marsac N."/>
            <person name="Rippka R."/>
            <person name="Herdman M."/>
            <person name="Sivonen K."/>
            <person name="Coursin T."/>
            <person name="Laurent T."/>
            <person name="Goodwin L."/>
            <person name="Nolan M."/>
            <person name="Davenport K.W."/>
            <person name="Han C.S."/>
            <person name="Rubin E.M."/>
            <person name="Eisen J.A."/>
            <person name="Woyke T."/>
            <person name="Gugger M."/>
            <person name="Kerfeld C.A."/>
        </authorList>
    </citation>
    <scope>NUCLEOTIDE SEQUENCE [LARGE SCALE GENOMIC DNA]</scope>
    <source>
        <strain evidence="2">ATCC 27147 / PCC 6307</strain>
    </source>
</reference>
<dbReference type="OrthoDB" id="9911045at2"/>
<dbReference type="AlphaFoldDB" id="K9PA01"/>
<dbReference type="STRING" id="292564.Cyagr_2455"/>
<dbReference type="KEGG" id="cgc:Cyagr_2455"/>